<protein>
    <submittedName>
        <fullName evidence="1">Uncharacterized protein</fullName>
    </submittedName>
</protein>
<sequence>MNIRRAGGALALGGSVTFTVLVSALHLLQPEYDARYQLMSGLALGRDG</sequence>
<evidence type="ECO:0000313" key="1">
    <source>
        <dbReference type="EMBL" id="UXI66635.1"/>
    </source>
</evidence>
<organism evidence="1 2">
    <name type="scientific">Tahibacter amnicola</name>
    <dbReference type="NCBI Taxonomy" id="2976241"/>
    <lineage>
        <taxon>Bacteria</taxon>
        <taxon>Pseudomonadati</taxon>
        <taxon>Pseudomonadota</taxon>
        <taxon>Gammaproteobacteria</taxon>
        <taxon>Lysobacterales</taxon>
        <taxon>Rhodanobacteraceae</taxon>
        <taxon>Tahibacter</taxon>
    </lineage>
</organism>
<evidence type="ECO:0000313" key="2">
    <source>
        <dbReference type="Proteomes" id="UP001064632"/>
    </source>
</evidence>
<dbReference type="RefSeq" id="WP_261693619.1">
    <property type="nucleotide sequence ID" value="NZ_CP104694.1"/>
</dbReference>
<accession>A0ABY6BBZ2</accession>
<dbReference type="EMBL" id="CP104694">
    <property type="protein sequence ID" value="UXI66635.1"/>
    <property type="molecule type" value="Genomic_DNA"/>
</dbReference>
<dbReference type="Proteomes" id="UP001064632">
    <property type="component" value="Chromosome"/>
</dbReference>
<reference evidence="1" key="1">
    <citation type="submission" date="2022-09" db="EMBL/GenBank/DDBJ databases">
        <title>Tahibacter sp. nov., isolated from a fresh water.</title>
        <authorList>
            <person name="Baek J.H."/>
            <person name="Lee J.K."/>
            <person name="Kim J.M."/>
            <person name="Jeon C.O."/>
        </authorList>
    </citation>
    <scope>NUCLEOTIDE SEQUENCE</scope>
    <source>
        <strain evidence="1">W38</strain>
    </source>
</reference>
<keyword evidence="2" id="KW-1185">Reference proteome</keyword>
<name>A0ABY6BBZ2_9GAMM</name>
<gene>
    <name evidence="1" type="ORF">N4264_18020</name>
</gene>
<proteinExistence type="predicted"/>